<feature type="transmembrane region" description="Helical" evidence="1">
    <location>
        <begin position="115"/>
        <end position="133"/>
    </location>
</feature>
<comment type="caution">
    <text evidence="2">The sequence shown here is derived from an EMBL/GenBank/DDBJ whole genome shotgun (WGS) entry which is preliminary data.</text>
</comment>
<proteinExistence type="predicted"/>
<sequence length="247" mass="26274">MTDTTPTRSLKIFRRVIVAVIIVSFGLAALLGIIVLLGGNLGSEQYRALGTTATIGAFSVAVLCCAALAGRRLQIVGFIGAAVAVVTAILTVWLIWYRYESYPDHFYDALSRWTWTGVALTVALSFASLLLLLADRRQAAVRIGLVITVALFAVVLGMTIYAIWWSSTIEGDAFGRTLGVFAILAALGAVIVPVLSLLLRDPHPATGLSSVSVALLEAEAVRRGIPVDALVDDLLRESSPADPVDPR</sequence>
<name>A0ABN2PVU9_9MICO</name>
<evidence type="ECO:0000256" key="1">
    <source>
        <dbReference type="SAM" id="Phobius"/>
    </source>
</evidence>
<feature type="transmembrane region" description="Helical" evidence="1">
    <location>
        <begin position="75"/>
        <end position="95"/>
    </location>
</feature>
<keyword evidence="1" id="KW-1133">Transmembrane helix</keyword>
<keyword evidence="3" id="KW-1185">Reference proteome</keyword>
<dbReference type="EMBL" id="BAAAOF010000005">
    <property type="protein sequence ID" value="GAA1934471.1"/>
    <property type="molecule type" value="Genomic_DNA"/>
</dbReference>
<keyword evidence="1" id="KW-0812">Transmembrane</keyword>
<keyword evidence="1" id="KW-0472">Membrane</keyword>
<dbReference type="Proteomes" id="UP001501343">
    <property type="component" value="Unassembled WGS sequence"/>
</dbReference>
<reference evidence="2 3" key="1">
    <citation type="journal article" date="2019" name="Int. J. Syst. Evol. Microbiol.">
        <title>The Global Catalogue of Microorganisms (GCM) 10K type strain sequencing project: providing services to taxonomists for standard genome sequencing and annotation.</title>
        <authorList>
            <consortium name="The Broad Institute Genomics Platform"/>
            <consortium name="The Broad Institute Genome Sequencing Center for Infectious Disease"/>
            <person name="Wu L."/>
            <person name="Ma J."/>
        </authorList>
    </citation>
    <scope>NUCLEOTIDE SEQUENCE [LARGE SCALE GENOMIC DNA]</scope>
    <source>
        <strain evidence="2 3">JCM 14900</strain>
    </source>
</reference>
<protein>
    <submittedName>
        <fullName evidence="2">Uncharacterized protein</fullName>
    </submittedName>
</protein>
<evidence type="ECO:0000313" key="3">
    <source>
        <dbReference type="Proteomes" id="UP001501343"/>
    </source>
</evidence>
<dbReference type="RefSeq" id="WP_248147342.1">
    <property type="nucleotide sequence ID" value="NZ_BAAAOF010000005.1"/>
</dbReference>
<evidence type="ECO:0000313" key="2">
    <source>
        <dbReference type="EMBL" id="GAA1934471.1"/>
    </source>
</evidence>
<feature type="transmembrane region" description="Helical" evidence="1">
    <location>
        <begin position="12"/>
        <end position="36"/>
    </location>
</feature>
<gene>
    <name evidence="2" type="ORF">GCM10009775_28010</name>
</gene>
<accession>A0ABN2PVU9</accession>
<feature type="transmembrane region" description="Helical" evidence="1">
    <location>
        <begin position="48"/>
        <end position="68"/>
    </location>
</feature>
<organism evidence="2 3">
    <name type="scientific">Microbacterium aoyamense</name>
    <dbReference type="NCBI Taxonomy" id="344166"/>
    <lineage>
        <taxon>Bacteria</taxon>
        <taxon>Bacillati</taxon>
        <taxon>Actinomycetota</taxon>
        <taxon>Actinomycetes</taxon>
        <taxon>Micrococcales</taxon>
        <taxon>Microbacteriaceae</taxon>
        <taxon>Microbacterium</taxon>
    </lineage>
</organism>
<feature type="transmembrane region" description="Helical" evidence="1">
    <location>
        <begin position="145"/>
        <end position="166"/>
    </location>
</feature>
<feature type="transmembrane region" description="Helical" evidence="1">
    <location>
        <begin position="178"/>
        <end position="199"/>
    </location>
</feature>